<evidence type="ECO:0000256" key="23">
    <source>
        <dbReference type="PROSITE-ProRule" id="PRU00880"/>
    </source>
</evidence>
<dbReference type="Gene3D" id="1.10.1070.11">
    <property type="entry name" value="Phosphatidylinositol 3-/4-kinase, catalytic domain"/>
    <property type="match status" value="1"/>
</dbReference>
<comment type="pathway">
    <text evidence="1">Phospholipid metabolism; phosphatidylinositol phosphate biosynthesis.</text>
</comment>
<dbReference type="GO" id="GO:0005737">
    <property type="term" value="C:cytoplasm"/>
    <property type="evidence" value="ECO:0007669"/>
    <property type="project" value="TreeGrafter"/>
</dbReference>
<dbReference type="GO" id="GO:0016303">
    <property type="term" value="F:1-phosphatidylinositol-3-kinase activity"/>
    <property type="evidence" value="ECO:0007669"/>
    <property type="project" value="UniProtKB-EC"/>
</dbReference>
<dbReference type="Pfam" id="PF00792">
    <property type="entry name" value="PI3K_C2"/>
    <property type="match status" value="1"/>
</dbReference>
<dbReference type="FunFam" id="3.30.1010.10:FF:000007">
    <property type="entry name" value="Phosphatidylinositol 4,5-bisphosphate 3-kinase catalytic subunit"/>
    <property type="match status" value="1"/>
</dbReference>
<dbReference type="Pfam" id="PF00454">
    <property type="entry name" value="PI3_PI4_kinase"/>
    <property type="match status" value="1"/>
</dbReference>
<evidence type="ECO:0000256" key="1">
    <source>
        <dbReference type="ARBA" id="ARBA00004805"/>
    </source>
</evidence>
<keyword evidence="12" id="KW-0581">Phagocytosis</keyword>
<dbReference type="EC" id="2.7.11.1" evidence="5"/>
<dbReference type="PROSITE" id="PS50290">
    <property type="entry name" value="PI3_4_KINASE_3"/>
    <property type="match status" value="1"/>
</dbReference>
<evidence type="ECO:0000313" key="29">
    <source>
        <dbReference type="EMBL" id="CAD7622296.1"/>
    </source>
</evidence>
<evidence type="ECO:0000256" key="2">
    <source>
        <dbReference type="ARBA" id="ARBA00005189"/>
    </source>
</evidence>
<dbReference type="GO" id="GO:0043491">
    <property type="term" value="P:phosphatidylinositol 3-kinase/protein kinase B signal transduction"/>
    <property type="evidence" value="ECO:0007669"/>
    <property type="project" value="TreeGrafter"/>
</dbReference>
<dbReference type="InterPro" id="IPR002420">
    <property type="entry name" value="PI3K-type_C2_dom"/>
</dbReference>
<dbReference type="GO" id="GO:0035005">
    <property type="term" value="F:1-phosphatidylinositol-4-phosphate 3-kinase activity"/>
    <property type="evidence" value="ECO:0007669"/>
    <property type="project" value="TreeGrafter"/>
</dbReference>
<reference evidence="29" key="1">
    <citation type="submission" date="2020-11" db="EMBL/GenBank/DDBJ databases">
        <authorList>
            <person name="Tran Van P."/>
        </authorList>
    </citation>
    <scope>NUCLEOTIDE SEQUENCE</scope>
</reference>
<evidence type="ECO:0000259" key="28">
    <source>
        <dbReference type="PROSITE" id="PS51547"/>
    </source>
</evidence>
<organism evidence="29">
    <name type="scientific">Medioppia subpectinata</name>
    <dbReference type="NCBI Taxonomy" id="1979941"/>
    <lineage>
        <taxon>Eukaryota</taxon>
        <taxon>Metazoa</taxon>
        <taxon>Ecdysozoa</taxon>
        <taxon>Arthropoda</taxon>
        <taxon>Chelicerata</taxon>
        <taxon>Arachnida</taxon>
        <taxon>Acari</taxon>
        <taxon>Acariformes</taxon>
        <taxon>Sarcoptiformes</taxon>
        <taxon>Oribatida</taxon>
        <taxon>Brachypylina</taxon>
        <taxon>Oppioidea</taxon>
        <taxon>Oppiidae</taxon>
        <taxon>Medioppia</taxon>
    </lineage>
</organism>
<sequence>MPNSLAIDVLMPNGLLIEVMANRESSLDTIKANLWIEAKKNVFYRTLNEMNCYIFVSVTQDSKVEEFYDESRRLCDLRLFEPILKLVEPEGNKEEKILSSEMSLAIGKAIHEFDSIKEPEVIEFRRNIQTICRRIVDRRESLPLQQRVFYAFPPELDETMTNDSQTKELLELNVWTTFADQMSESHVLQVDPKYSCSDLISHVLSLVKFKSQTLVEDFVQQNKDRFVLKICGFEQYLLGNYHLYRYTYIRSCISQAKVPQLLLVEECELNEKVPRSSFLMSSFLRRTGSLSIGSQNPDIMNGLENNQLMSLWKIESFLRFRVVSATYVNVRDVDSIYVKAGIYHGAEALCEEKHTQNVVPQNPRWNETLEFDLFIPDIPRNARLCLSICAVTYRKRKEEHYAIAFGNMQLIDFKSRFLSDKISIHLWPMPKGYDDLLNPLGMNGSNPNKDSPCLQIEFDRFVPPVVYPPDQVIENYALFIKKCQTKNQLSGLSDSQSSSRYDSEDPVSLREMMSQLPEILRRDPLSELSEQEKDSLWRFRNTLSTIPDSLPKLLDAVKWNSRDEVSQLYLLLKNWSTIKVETALELLDCKYADLKVRSCAVKWLDEGLTDDHLLQYLLQLVQVLKKEPYYDNQLSDFLLSRSLMNQRIGHFFFWHLKSEMYEPLHSLRCGILLEAYCRGLPFDSLHSMVRQVAALEKLEKLTDVLKERKDETQKDRLRFLSNYIKQADYLEALQQLPNPLNSSLILGQISVEECRIMDSAKRPLWLVWSNPDPMAHISCPTNAIIFKNGDDLRQDMLTLQVIRIIDLIWRRENLDLKMLPYTCLATGKQVGMIEVVRNAKTVMNIQRSGGFKAALQVDSSQLNKWIKDKNKDKYNSAVDNFTKSCAGYCVATFILGIGDRNPDNIMITEDGQIFHIDFGHFLGHFKKKFGYNRERVPFVLTYDFLQVISKGSENPLKSKEFEAFQQLCGRAYLALHQNANLLIALFTMMLSTGIPELQSMEDISYLRQTLQVEKGSDEALKYFEAQLDEAHGGAWSTKLDWFFHSVKHRT</sequence>
<dbReference type="GO" id="GO:0016477">
    <property type="term" value="P:cell migration"/>
    <property type="evidence" value="ECO:0007669"/>
    <property type="project" value="TreeGrafter"/>
</dbReference>
<dbReference type="GO" id="GO:0048015">
    <property type="term" value="P:phosphatidylinositol-mediated signaling"/>
    <property type="evidence" value="ECO:0007669"/>
    <property type="project" value="TreeGrafter"/>
</dbReference>
<dbReference type="SMART" id="SM00144">
    <property type="entry name" value="PI3K_rbd"/>
    <property type="match status" value="1"/>
</dbReference>
<dbReference type="FunFam" id="2.60.40.150:FF:000041">
    <property type="entry name" value="Phosphatidylinositol 4,5-bisphosphate 3-kinase catalytic subunit"/>
    <property type="match status" value="1"/>
</dbReference>
<evidence type="ECO:0000256" key="9">
    <source>
        <dbReference type="ARBA" id="ARBA00022741"/>
    </source>
</evidence>
<keyword evidence="11" id="KW-0067">ATP-binding</keyword>
<dbReference type="SMART" id="SM00145">
    <property type="entry name" value="PI3Ka"/>
    <property type="match status" value="1"/>
</dbReference>
<dbReference type="PANTHER" id="PTHR10048:SF111">
    <property type="entry name" value="PHOSPHATIDYLINOSITOL 3-KINASE AGE-1"/>
    <property type="match status" value="1"/>
</dbReference>
<dbReference type="PROSITE" id="PS00916">
    <property type="entry name" value="PI3_4_KINASE_2"/>
    <property type="match status" value="1"/>
</dbReference>
<comment type="catalytic activity">
    <reaction evidence="15">
        <text>L-seryl-[protein] + ATP = O-phospho-L-seryl-[protein] + ADP + H(+)</text>
        <dbReference type="Rhea" id="RHEA:17989"/>
        <dbReference type="Rhea" id="RHEA-COMP:9863"/>
        <dbReference type="Rhea" id="RHEA-COMP:11604"/>
        <dbReference type="ChEBI" id="CHEBI:15378"/>
        <dbReference type="ChEBI" id="CHEBI:29999"/>
        <dbReference type="ChEBI" id="CHEBI:30616"/>
        <dbReference type="ChEBI" id="CHEBI:83421"/>
        <dbReference type="ChEBI" id="CHEBI:456216"/>
        <dbReference type="EC" id="2.7.11.1"/>
    </reaction>
    <physiologicalReaction direction="left-to-right" evidence="15">
        <dbReference type="Rhea" id="RHEA:17990"/>
    </physiologicalReaction>
</comment>
<keyword evidence="6" id="KW-0723">Serine/threonine-protein kinase</keyword>
<evidence type="ECO:0000256" key="19">
    <source>
        <dbReference type="ARBA" id="ARBA00073893"/>
    </source>
</evidence>
<feature type="domain" description="PI3K/PI4K catalytic" evidence="24">
    <location>
        <begin position="750"/>
        <end position="1035"/>
    </location>
</feature>
<dbReference type="PROSITE" id="PS51545">
    <property type="entry name" value="PIK_HELICAL"/>
    <property type="match status" value="1"/>
</dbReference>
<evidence type="ECO:0000256" key="4">
    <source>
        <dbReference type="ARBA" id="ARBA00012073"/>
    </source>
</evidence>
<dbReference type="InterPro" id="IPR029071">
    <property type="entry name" value="Ubiquitin-like_domsf"/>
</dbReference>
<dbReference type="SMART" id="SM00146">
    <property type="entry name" value="PI3Kc"/>
    <property type="match status" value="1"/>
</dbReference>
<evidence type="ECO:0000259" key="27">
    <source>
        <dbReference type="PROSITE" id="PS51546"/>
    </source>
</evidence>
<dbReference type="PROSITE" id="PS00915">
    <property type="entry name" value="PI3_4_KINASE_1"/>
    <property type="match status" value="1"/>
</dbReference>
<dbReference type="InterPro" id="IPR015433">
    <property type="entry name" value="PI3/4_kinase"/>
</dbReference>
<dbReference type="InterPro" id="IPR011009">
    <property type="entry name" value="Kinase-like_dom_sf"/>
</dbReference>
<dbReference type="InterPro" id="IPR000341">
    <property type="entry name" value="PI3K_Ras-bd_dom"/>
</dbReference>
<evidence type="ECO:0000256" key="11">
    <source>
        <dbReference type="ARBA" id="ARBA00022840"/>
    </source>
</evidence>
<dbReference type="Gene3D" id="3.30.1010.10">
    <property type="entry name" value="Phosphatidylinositol 3-kinase Catalytic Subunit, Chain A, domain 4"/>
    <property type="match status" value="1"/>
</dbReference>
<dbReference type="PROSITE" id="PS51544">
    <property type="entry name" value="PI3K_ABD"/>
    <property type="match status" value="1"/>
</dbReference>
<accession>A0A7R9PWB9</accession>
<dbReference type="InterPro" id="IPR016024">
    <property type="entry name" value="ARM-type_fold"/>
</dbReference>
<evidence type="ECO:0000256" key="6">
    <source>
        <dbReference type="ARBA" id="ARBA00022527"/>
    </source>
</evidence>
<dbReference type="Gene3D" id="1.25.40.70">
    <property type="entry name" value="Phosphatidylinositol 3-kinase, accessory domain (PIK)"/>
    <property type="match status" value="1"/>
</dbReference>
<feature type="domain" description="PIK helical" evidence="26">
    <location>
        <begin position="502"/>
        <end position="679"/>
    </location>
</feature>
<feature type="domain" description="C2 PI3K-type" evidence="28">
    <location>
        <begin position="314"/>
        <end position="468"/>
    </location>
</feature>
<comment type="similarity">
    <text evidence="23">Belongs to the PI3/PI4-kinase family.</text>
</comment>
<evidence type="ECO:0000259" key="24">
    <source>
        <dbReference type="PROSITE" id="PS50290"/>
    </source>
</evidence>
<dbReference type="Pfam" id="PF00794">
    <property type="entry name" value="PI3K_rbd"/>
    <property type="match status" value="1"/>
</dbReference>
<keyword evidence="7" id="KW-0037">Angiogenesis</keyword>
<dbReference type="SUPFAM" id="SSF56112">
    <property type="entry name" value="Protein kinase-like (PK-like)"/>
    <property type="match status" value="1"/>
</dbReference>
<evidence type="ECO:0000256" key="14">
    <source>
        <dbReference type="ARBA" id="ARBA00023985"/>
    </source>
</evidence>
<evidence type="ECO:0000256" key="20">
    <source>
        <dbReference type="ARBA" id="ARBA00076072"/>
    </source>
</evidence>
<feature type="domain" description="PI3K-ABD" evidence="25">
    <location>
        <begin position="1"/>
        <end position="90"/>
    </location>
</feature>
<evidence type="ECO:0000256" key="18">
    <source>
        <dbReference type="ARBA" id="ARBA00065166"/>
    </source>
</evidence>
<dbReference type="InterPro" id="IPR042236">
    <property type="entry name" value="PI3K_accessory_sf"/>
</dbReference>
<dbReference type="InterPro" id="IPR035892">
    <property type="entry name" value="C2_domain_sf"/>
</dbReference>
<evidence type="ECO:0000256" key="16">
    <source>
        <dbReference type="ARBA" id="ARBA00050641"/>
    </source>
</evidence>
<dbReference type="PROSITE" id="PS51546">
    <property type="entry name" value="PI3K_RBD"/>
    <property type="match status" value="1"/>
</dbReference>
<evidence type="ECO:0000256" key="7">
    <source>
        <dbReference type="ARBA" id="ARBA00022657"/>
    </source>
</evidence>
<dbReference type="SUPFAM" id="SSF48371">
    <property type="entry name" value="ARM repeat"/>
    <property type="match status" value="1"/>
</dbReference>
<keyword evidence="9" id="KW-0547">Nucleotide-binding</keyword>
<dbReference type="FunFam" id="1.10.1070.11:FF:000006">
    <property type="entry name" value="Phosphatidylinositol 4,5-bisphosphate 3-kinase catalytic subunit"/>
    <property type="match status" value="1"/>
</dbReference>
<dbReference type="InterPro" id="IPR036940">
    <property type="entry name" value="PI3/4_kinase_cat_sf"/>
</dbReference>
<comment type="catalytic activity">
    <reaction evidence="13">
        <text>a 1,2-diacyl-sn-glycero-3-phospho-(1D-myo-inositol-4,5-bisphosphate) + ATP = a 1,2-diacyl-sn-glycero-3-phospho-(1D-myo-inositol-3,4,5-trisphosphate) + ADP + H(+)</text>
        <dbReference type="Rhea" id="RHEA:21292"/>
        <dbReference type="ChEBI" id="CHEBI:15378"/>
        <dbReference type="ChEBI" id="CHEBI:30616"/>
        <dbReference type="ChEBI" id="CHEBI:57836"/>
        <dbReference type="ChEBI" id="CHEBI:58456"/>
        <dbReference type="ChEBI" id="CHEBI:456216"/>
        <dbReference type="EC" id="2.7.1.153"/>
    </reaction>
    <physiologicalReaction direction="left-to-right" evidence="13">
        <dbReference type="Rhea" id="RHEA:21293"/>
    </physiologicalReaction>
</comment>
<evidence type="ECO:0000259" key="25">
    <source>
        <dbReference type="PROSITE" id="PS51544"/>
    </source>
</evidence>
<feature type="domain" description="PI3K-RBD" evidence="27">
    <location>
        <begin position="167"/>
        <end position="265"/>
    </location>
</feature>
<comment type="pathway">
    <text evidence="2">Lipid metabolism.</text>
</comment>
<dbReference type="GO" id="GO:0005942">
    <property type="term" value="C:phosphatidylinositol 3-kinase complex"/>
    <property type="evidence" value="ECO:0007669"/>
    <property type="project" value="TreeGrafter"/>
</dbReference>
<evidence type="ECO:0000256" key="12">
    <source>
        <dbReference type="ARBA" id="ARBA00022907"/>
    </source>
</evidence>
<evidence type="ECO:0000256" key="17">
    <source>
        <dbReference type="ARBA" id="ARBA00051347"/>
    </source>
</evidence>
<dbReference type="PROSITE" id="PS51547">
    <property type="entry name" value="C2_PI3K"/>
    <property type="match status" value="1"/>
</dbReference>
<dbReference type="AlphaFoldDB" id="A0A7R9PWB9"/>
<comment type="subunit">
    <text evidence="18">Heterodimer of a catalytic subunit PIK3CA and a p85 regulatory subunit (PIK3R1, PIK3R2 or PIK3R3). Interacts with IRS1 in nuclear extracts. Interacts with RUFY3. Interacts with RASD2. Interacts with APPL1. Interacts with HRAS and KRAS. Interaction with HRAS/KRAS is required for PI3K pathway signaling and cell proliferation stimulated by EGF and FGF2. Interacts with FAM83B; activates the PI3K/AKT signaling cascade.</text>
</comment>
<evidence type="ECO:0000256" key="13">
    <source>
        <dbReference type="ARBA" id="ARBA00023981"/>
    </source>
</evidence>
<dbReference type="SUPFAM" id="SSF49562">
    <property type="entry name" value="C2 domain (Calcium/lipid-binding domain, CaLB)"/>
    <property type="match status" value="1"/>
</dbReference>
<proteinExistence type="inferred from homology"/>
<dbReference type="GO" id="GO:0006909">
    <property type="term" value="P:phagocytosis"/>
    <property type="evidence" value="ECO:0007669"/>
    <property type="project" value="UniProtKB-KW"/>
</dbReference>
<keyword evidence="8" id="KW-0808">Transferase</keyword>
<name>A0A7R9PWB9_9ACAR</name>
<dbReference type="PANTHER" id="PTHR10048">
    <property type="entry name" value="PHOSPHATIDYLINOSITOL KINASE"/>
    <property type="match status" value="1"/>
</dbReference>
<dbReference type="GO" id="GO:0005524">
    <property type="term" value="F:ATP binding"/>
    <property type="evidence" value="ECO:0007669"/>
    <property type="project" value="UniProtKB-KW"/>
</dbReference>
<dbReference type="EC" id="2.7.1.137" evidence="4"/>
<dbReference type="FunFam" id="1.25.40.70:FF:000001">
    <property type="entry name" value="Phosphatidylinositol 4,5-bisphosphate 3-kinase catalytic subunit"/>
    <property type="match status" value="1"/>
</dbReference>
<dbReference type="EC" id="2.7.1.153" evidence="3"/>
<dbReference type="Pfam" id="PF00613">
    <property type="entry name" value="PI3Ka"/>
    <property type="match status" value="1"/>
</dbReference>
<dbReference type="EMBL" id="OC855591">
    <property type="protein sequence ID" value="CAD7622296.1"/>
    <property type="molecule type" value="Genomic_DNA"/>
</dbReference>
<evidence type="ECO:0000256" key="22">
    <source>
        <dbReference type="ARBA" id="ARBA00083121"/>
    </source>
</evidence>
<evidence type="ECO:0000259" key="26">
    <source>
        <dbReference type="PROSITE" id="PS51545"/>
    </source>
</evidence>
<dbReference type="CDD" id="cd05165">
    <property type="entry name" value="PI3Kc_I"/>
    <property type="match status" value="1"/>
</dbReference>
<keyword evidence="30" id="KW-1185">Reference proteome</keyword>
<evidence type="ECO:0000256" key="15">
    <source>
        <dbReference type="ARBA" id="ARBA00048977"/>
    </source>
</evidence>
<evidence type="ECO:0000256" key="21">
    <source>
        <dbReference type="ARBA" id="ARBA00078524"/>
    </source>
</evidence>
<dbReference type="GO" id="GO:0005886">
    <property type="term" value="C:plasma membrane"/>
    <property type="evidence" value="ECO:0007669"/>
    <property type="project" value="TreeGrafter"/>
</dbReference>
<evidence type="ECO:0000256" key="8">
    <source>
        <dbReference type="ARBA" id="ARBA00022679"/>
    </source>
</evidence>
<dbReference type="Proteomes" id="UP000759131">
    <property type="component" value="Unassembled WGS sequence"/>
</dbReference>
<dbReference type="Pfam" id="PF02192">
    <property type="entry name" value="PI3K_p85B"/>
    <property type="match status" value="1"/>
</dbReference>
<dbReference type="InterPro" id="IPR003113">
    <property type="entry name" value="PI3K_ABD"/>
</dbReference>
<protein>
    <recommendedName>
        <fullName evidence="19">Phosphatidylinositol 4,5-bisphosphate 3-kinase catalytic subunit alpha isoform</fullName>
        <ecNumber evidence="4">2.7.1.137</ecNumber>
        <ecNumber evidence="3">2.7.1.153</ecNumber>
        <ecNumber evidence="5">2.7.11.1</ecNumber>
    </recommendedName>
    <alternativeName>
        <fullName evidence="22">Phosphatidylinositol 4,5-bisphosphate 3-kinase 110 kDa catalytic subunit alpha</fullName>
    </alternativeName>
    <alternativeName>
        <fullName evidence="21">Phosphoinositide-3-kinase catalytic alpha polypeptide</fullName>
    </alternativeName>
    <alternativeName>
        <fullName evidence="20">Serine/threonine protein kinase PIK3CA</fullName>
    </alternativeName>
</protein>
<dbReference type="EMBL" id="CAJPIZ010001016">
    <property type="protein sequence ID" value="CAG2102726.1"/>
    <property type="molecule type" value="Genomic_DNA"/>
</dbReference>
<comment type="catalytic activity">
    <reaction evidence="16">
        <text>1,2-dioctanoyl-sn-glycero-3-phospho-(1D-myo-inositol-4,5-bisphosphate) + ATP = 1,2-dioctanoyl-sn-glycero-3-phospho-(1D-myo-inositol-3,4,5-trisphosphate) + ADP + H(+)</text>
        <dbReference type="Rhea" id="RHEA:55632"/>
        <dbReference type="ChEBI" id="CHEBI:15378"/>
        <dbReference type="ChEBI" id="CHEBI:30616"/>
        <dbReference type="ChEBI" id="CHEBI:83416"/>
        <dbReference type="ChEBI" id="CHEBI:83419"/>
        <dbReference type="ChEBI" id="CHEBI:456216"/>
    </reaction>
    <physiologicalReaction direction="left-to-right" evidence="16">
        <dbReference type="Rhea" id="RHEA:55633"/>
    </physiologicalReaction>
</comment>
<dbReference type="Gene3D" id="2.60.40.150">
    <property type="entry name" value="C2 domain"/>
    <property type="match status" value="1"/>
</dbReference>
<evidence type="ECO:0000313" key="30">
    <source>
        <dbReference type="Proteomes" id="UP000759131"/>
    </source>
</evidence>
<dbReference type="OrthoDB" id="67688at2759"/>
<dbReference type="SMART" id="SM00142">
    <property type="entry name" value="PI3K_C2"/>
    <property type="match status" value="1"/>
</dbReference>
<dbReference type="GO" id="GO:0046934">
    <property type="term" value="F:1-phosphatidylinositol-4,5-bisphosphate 3-kinase activity"/>
    <property type="evidence" value="ECO:0007669"/>
    <property type="project" value="UniProtKB-EC"/>
</dbReference>
<evidence type="ECO:0000256" key="5">
    <source>
        <dbReference type="ARBA" id="ARBA00012513"/>
    </source>
</evidence>
<evidence type="ECO:0000256" key="3">
    <source>
        <dbReference type="ARBA" id="ARBA00012010"/>
    </source>
</evidence>
<comment type="catalytic activity">
    <reaction evidence="14">
        <text>a 1,2-diacyl-sn-glycero-3-phospho-(1D-myo-inositol) + ATP = a 1,2-diacyl-sn-glycero-3-phospho-(1D-myo-inositol-3-phosphate) + ADP + H(+)</text>
        <dbReference type="Rhea" id="RHEA:12709"/>
        <dbReference type="ChEBI" id="CHEBI:15378"/>
        <dbReference type="ChEBI" id="CHEBI:30616"/>
        <dbReference type="ChEBI" id="CHEBI:57880"/>
        <dbReference type="ChEBI" id="CHEBI:58088"/>
        <dbReference type="ChEBI" id="CHEBI:456216"/>
        <dbReference type="EC" id="2.7.1.137"/>
    </reaction>
    <physiologicalReaction direction="left-to-right" evidence="14">
        <dbReference type="Rhea" id="RHEA:12710"/>
    </physiologicalReaction>
</comment>
<dbReference type="SMART" id="SM00143">
    <property type="entry name" value="PI3K_p85B"/>
    <property type="match status" value="1"/>
</dbReference>
<keyword evidence="10" id="KW-0418">Kinase</keyword>
<dbReference type="InterPro" id="IPR001263">
    <property type="entry name" value="PI3K_accessory_dom"/>
</dbReference>
<dbReference type="SUPFAM" id="SSF54236">
    <property type="entry name" value="Ubiquitin-like"/>
    <property type="match status" value="1"/>
</dbReference>
<dbReference type="InterPro" id="IPR000403">
    <property type="entry name" value="PI3/4_kinase_cat_dom"/>
</dbReference>
<dbReference type="Gene3D" id="3.10.20.90">
    <property type="entry name" value="Phosphatidylinositol 3-kinase Catalytic Subunit, Chain A, domain 1"/>
    <property type="match status" value="2"/>
</dbReference>
<evidence type="ECO:0000256" key="10">
    <source>
        <dbReference type="ARBA" id="ARBA00022777"/>
    </source>
</evidence>
<dbReference type="GO" id="GO:0004674">
    <property type="term" value="F:protein serine/threonine kinase activity"/>
    <property type="evidence" value="ECO:0007669"/>
    <property type="project" value="UniProtKB-KW"/>
</dbReference>
<comment type="catalytic activity">
    <reaction evidence="17">
        <text>1-octadecanoyl-2-(5Z,8Z,11Z,14Z)-eicosatetraenoyl-sn-glycero-3-phospho-1D-myo-inositol 4,5-bisphosphate + ATP = 1-octadecanoyl-2-(5Z,8Z,11Z,14Z-eicosatetraenoyl)-sn-glycero-3-phospho-(1D-myo-inositol 3,4,5-triphosphate) + ADP + H(+)</text>
        <dbReference type="Rhea" id="RHEA:43396"/>
        <dbReference type="ChEBI" id="CHEBI:15378"/>
        <dbReference type="ChEBI" id="CHEBI:30616"/>
        <dbReference type="ChEBI" id="CHEBI:77137"/>
        <dbReference type="ChEBI" id="CHEBI:83243"/>
        <dbReference type="ChEBI" id="CHEBI:456216"/>
    </reaction>
    <physiologicalReaction direction="left-to-right" evidence="17">
        <dbReference type="Rhea" id="RHEA:43397"/>
    </physiologicalReaction>
</comment>
<gene>
    <name evidence="29" type="ORF">OSB1V03_LOCUS2761</name>
</gene>
<dbReference type="InterPro" id="IPR018936">
    <property type="entry name" value="PI3/4_kinase_CS"/>
</dbReference>